<name>A0A645EI32_9ZZZZ</name>
<dbReference type="AlphaFoldDB" id="A0A645EI32"/>
<keyword evidence="1" id="KW-1133">Transmembrane helix</keyword>
<gene>
    <name evidence="2" type="ORF">SDC9_147598</name>
</gene>
<evidence type="ECO:0000256" key="1">
    <source>
        <dbReference type="SAM" id="Phobius"/>
    </source>
</evidence>
<organism evidence="2">
    <name type="scientific">bioreactor metagenome</name>
    <dbReference type="NCBI Taxonomy" id="1076179"/>
    <lineage>
        <taxon>unclassified sequences</taxon>
        <taxon>metagenomes</taxon>
        <taxon>ecological metagenomes</taxon>
    </lineage>
</organism>
<accession>A0A645EI32</accession>
<evidence type="ECO:0000313" key="2">
    <source>
        <dbReference type="EMBL" id="MPN00404.1"/>
    </source>
</evidence>
<sequence length="57" mass="6347">MPEINMIMEGTEIAEVLTLTQVTAPPPQTGDEGIMWILGIMIVCVIAFIIVSRFKKR</sequence>
<proteinExistence type="predicted"/>
<comment type="caution">
    <text evidence="2">The sequence shown here is derived from an EMBL/GenBank/DDBJ whole genome shotgun (WGS) entry which is preliminary data.</text>
</comment>
<feature type="transmembrane region" description="Helical" evidence="1">
    <location>
        <begin position="33"/>
        <end position="51"/>
    </location>
</feature>
<dbReference type="EMBL" id="VSSQ01046432">
    <property type="protein sequence ID" value="MPN00404.1"/>
    <property type="molecule type" value="Genomic_DNA"/>
</dbReference>
<keyword evidence="1" id="KW-0472">Membrane</keyword>
<reference evidence="2" key="1">
    <citation type="submission" date="2019-08" db="EMBL/GenBank/DDBJ databases">
        <authorList>
            <person name="Kucharzyk K."/>
            <person name="Murdoch R.W."/>
            <person name="Higgins S."/>
            <person name="Loffler F."/>
        </authorList>
    </citation>
    <scope>NUCLEOTIDE SEQUENCE</scope>
</reference>
<dbReference type="NCBIfam" id="TIGR01167">
    <property type="entry name" value="LPXTG_anchor"/>
    <property type="match status" value="1"/>
</dbReference>
<keyword evidence="1" id="KW-0812">Transmembrane</keyword>
<protein>
    <submittedName>
        <fullName evidence="2">Uncharacterized protein</fullName>
    </submittedName>
</protein>